<feature type="region of interest" description="Disordered" evidence="1">
    <location>
        <begin position="72"/>
        <end position="99"/>
    </location>
</feature>
<evidence type="ECO:0000313" key="2">
    <source>
        <dbReference type="EMBL" id="KZT08517.1"/>
    </source>
</evidence>
<dbReference type="Proteomes" id="UP000076871">
    <property type="component" value="Unassembled WGS sequence"/>
</dbReference>
<dbReference type="AlphaFoldDB" id="A0A165F744"/>
<reference evidence="2 3" key="1">
    <citation type="journal article" date="2016" name="Mol. Biol. Evol.">
        <title>Comparative Genomics of Early-Diverging Mushroom-Forming Fungi Provides Insights into the Origins of Lignocellulose Decay Capabilities.</title>
        <authorList>
            <person name="Nagy L.G."/>
            <person name="Riley R."/>
            <person name="Tritt A."/>
            <person name="Adam C."/>
            <person name="Daum C."/>
            <person name="Floudas D."/>
            <person name="Sun H."/>
            <person name="Yadav J.S."/>
            <person name="Pangilinan J."/>
            <person name="Larsson K.H."/>
            <person name="Matsuura K."/>
            <person name="Barry K."/>
            <person name="Labutti K."/>
            <person name="Kuo R."/>
            <person name="Ohm R.A."/>
            <person name="Bhattacharya S.S."/>
            <person name="Shirouzu T."/>
            <person name="Yoshinaga Y."/>
            <person name="Martin F.M."/>
            <person name="Grigoriev I.V."/>
            <person name="Hibbett D.S."/>
        </authorList>
    </citation>
    <scope>NUCLEOTIDE SEQUENCE [LARGE SCALE GENOMIC DNA]</scope>
    <source>
        <strain evidence="2 3">93-53</strain>
    </source>
</reference>
<feature type="compositionally biased region" description="Polar residues" evidence="1">
    <location>
        <begin position="85"/>
        <end position="99"/>
    </location>
</feature>
<proteinExistence type="predicted"/>
<dbReference type="InParanoid" id="A0A165F744"/>
<gene>
    <name evidence="2" type="ORF">LAESUDRAFT_724027</name>
</gene>
<protein>
    <submittedName>
        <fullName evidence="2">Uncharacterized protein</fullName>
    </submittedName>
</protein>
<keyword evidence="3" id="KW-1185">Reference proteome</keyword>
<evidence type="ECO:0000256" key="1">
    <source>
        <dbReference type="SAM" id="MobiDB-lite"/>
    </source>
</evidence>
<organism evidence="2 3">
    <name type="scientific">Laetiporus sulphureus 93-53</name>
    <dbReference type="NCBI Taxonomy" id="1314785"/>
    <lineage>
        <taxon>Eukaryota</taxon>
        <taxon>Fungi</taxon>
        <taxon>Dikarya</taxon>
        <taxon>Basidiomycota</taxon>
        <taxon>Agaricomycotina</taxon>
        <taxon>Agaricomycetes</taxon>
        <taxon>Polyporales</taxon>
        <taxon>Laetiporus</taxon>
    </lineage>
</organism>
<dbReference type="GeneID" id="63825556"/>
<feature type="non-terminal residue" evidence="2">
    <location>
        <position position="1"/>
    </location>
</feature>
<sequence>TLLLSHAGDAGCTRASRICALCPDSNNSRSCITTAAPRGQPSGPHPPALNLLIPPLPSCTCPSAALQPSHLGDLPQLPALDLPTGSLTSQHHGPQQEPC</sequence>
<dbReference type="RefSeq" id="XP_040766257.1">
    <property type="nucleotide sequence ID" value="XM_040908527.1"/>
</dbReference>
<accession>A0A165F744</accession>
<feature type="non-terminal residue" evidence="2">
    <location>
        <position position="99"/>
    </location>
</feature>
<name>A0A165F744_9APHY</name>
<dbReference type="EMBL" id="KV427615">
    <property type="protein sequence ID" value="KZT08517.1"/>
    <property type="molecule type" value="Genomic_DNA"/>
</dbReference>
<evidence type="ECO:0000313" key="3">
    <source>
        <dbReference type="Proteomes" id="UP000076871"/>
    </source>
</evidence>